<organism evidence="1 2">
    <name type="scientific">Violaceomyces palustris</name>
    <dbReference type="NCBI Taxonomy" id="1673888"/>
    <lineage>
        <taxon>Eukaryota</taxon>
        <taxon>Fungi</taxon>
        <taxon>Dikarya</taxon>
        <taxon>Basidiomycota</taxon>
        <taxon>Ustilaginomycotina</taxon>
        <taxon>Ustilaginomycetes</taxon>
        <taxon>Violaceomycetales</taxon>
        <taxon>Violaceomycetaceae</taxon>
        <taxon>Violaceomyces</taxon>
    </lineage>
</organism>
<gene>
    <name evidence="1" type="ORF">IE53DRAFT_386234</name>
</gene>
<dbReference type="Proteomes" id="UP000245626">
    <property type="component" value="Unassembled WGS sequence"/>
</dbReference>
<evidence type="ECO:0000313" key="2">
    <source>
        <dbReference type="Proteomes" id="UP000245626"/>
    </source>
</evidence>
<dbReference type="EMBL" id="KZ819847">
    <property type="protein sequence ID" value="PWN51391.1"/>
    <property type="molecule type" value="Genomic_DNA"/>
</dbReference>
<name>A0ACD0P044_9BASI</name>
<reference evidence="1 2" key="1">
    <citation type="journal article" date="2018" name="Mol. Biol. Evol.">
        <title>Broad Genomic Sampling Reveals a Smut Pathogenic Ancestry of the Fungal Clade Ustilaginomycotina.</title>
        <authorList>
            <person name="Kijpornyongpan T."/>
            <person name="Mondo S.J."/>
            <person name="Barry K."/>
            <person name="Sandor L."/>
            <person name="Lee J."/>
            <person name="Lipzen A."/>
            <person name="Pangilinan J."/>
            <person name="LaButti K."/>
            <person name="Hainaut M."/>
            <person name="Henrissat B."/>
            <person name="Grigoriev I.V."/>
            <person name="Spatafora J.W."/>
            <person name="Aime M.C."/>
        </authorList>
    </citation>
    <scope>NUCLEOTIDE SEQUENCE [LARGE SCALE GENOMIC DNA]</scope>
    <source>
        <strain evidence="1 2">SA 807</strain>
    </source>
</reference>
<protein>
    <submittedName>
        <fullName evidence="1">Uncharacterized protein</fullName>
    </submittedName>
</protein>
<evidence type="ECO:0000313" key="1">
    <source>
        <dbReference type="EMBL" id="PWN51391.1"/>
    </source>
</evidence>
<keyword evidence="2" id="KW-1185">Reference proteome</keyword>
<proteinExistence type="predicted"/>
<accession>A0ACD0P044</accession>
<sequence>MDSLHNLRSSLDSDDGPSAKQQQQYEDDLSKHFKAAALQLTTLYKSSIASNKSSFQAGYLHALTHILDLIQSPHDLAGLDSSSSSSSSASSNPTDHQSAQRLRWLTGYLQRRIEAMAIEDEDDRDRSANMNLSTGSLRDEPPRPPQNPPRSAPSSLSSQKQRQRQDSEATSASTNETGHLSRAGTPNAPPPRSSFSLSSGLSRGGSTTPVPAPAIASRSSPAPCSSADQDAALLRSHSGPRSASLRSSFSPAPSFFDSPSESCGGHSTTPNLAHAADESANATPTSSSVSLNHQGQNHSSAPSSPLTSNVISSSGGGVKRRHGLVPESPRIHEHGMISGGASGELRRKAARSRFPSSSLVNSASTADESACGAVMIGGSPLSISSSFDFRSPLKGLELSPAVGADPSSPLGKALKHRNSNAGVMVNQASEGGRRGGGGGGVRRSSSRRGLRPRLGLRAPVTHSHHTGMEMSDDPEDDWVDEEDETANPTAETVFENREGARVDNDSASISGSARARKRRKAVMEEIEIEDAESGAREDQSSN</sequence>